<proteinExistence type="predicted"/>
<dbReference type="AlphaFoldDB" id="A0A645CCQ0"/>
<gene>
    <name evidence="1" type="ORF">SDC9_121694</name>
</gene>
<protein>
    <submittedName>
        <fullName evidence="1">Uncharacterized protein</fullName>
    </submittedName>
</protein>
<reference evidence="1" key="1">
    <citation type="submission" date="2019-08" db="EMBL/GenBank/DDBJ databases">
        <authorList>
            <person name="Kucharzyk K."/>
            <person name="Murdoch R.W."/>
            <person name="Higgins S."/>
            <person name="Loffler F."/>
        </authorList>
    </citation>
    <scope>NUCLEOTIDE SEQUENCE</scope>
</reference>
<accession>A0A645CCQ0</accession>
<comment type="caution">
    <text evidence="1">The sequence shown here is derived from an EMBL/GenBank/DDBJ whole genome shotgun (WGS) entry which is preliminary data.</text>
</comment>
<sequence length="52" mass="5854">MQRFFAAEILADFDKVDQMQVGHGFVSHGKTQKLGGVDTQSIRAWLLEVFSI</sequence>
<name>A0A645CCQ0_9ZZZZ</name>
<organism evidence="1">
    <name type="scientific">bioreactor metagenome</name>
    <dbReference type="NCBI Taxonomy" id="1076179"/>
    <lineage>
        <taxon>unclassified sequences</taxon>
        <taxon>metagenomes</taxon>
        <taxon>ecological metagenomes</taxon>
    </lineage>
</organism>
<evidence type="ECO:0000313" key="1">
    <source>
        <dbReference type="EMBL" id="MPM74705.1"/>
    </source>
</evidence>
<dbReference type="EMBL" id="VSSQ01026147">
    <property type="protein sequence ID" value="MPM74705.1"/>
    <property type="molecule type" value="Genomic_DNA"/>
</dbReference>